<accession>A0ABM1MJB9</accession>
<protein>
    <submittedName>
        <fullName evidence="2">Uncharacterized protein LOC108561310</fullName>
    </submittedName>
</protein>
<feature type="non-terminal residue" evidence="2">
    <location>
        <position position="227"/>
    </location>
</feature>
<gene>
    <name evidence="2" type="primary">LOC108561310</name>
</gene>
<dbReference type="InterPro" id="IPR050703">
    <property type="entry name" value="Flavin_MAO"/>
</dbReference>
<dbReference type="RefSeq" id="XP_017774669.1">
    <property type="nucleotide sequence ID" value="XM_017919180.1"/>
</dbReference>
<reference evidence="2" key="1">
    <citation type="submission" date="2025-08" db="UniProtKB">
        <authorList>
            <consortium name="RefSeq"/>
        </authorList>
    </citation>
    <scope>IDENTIFICATION</scope>
    <source>
        <tissue evidence="2">Whole Larva</tissue>
    </source>
</reference>
<dbReference type="Gene3D" id="3.50.50.60">
    <property type="entry name" value="FAD/NAD(P)-binding domain"/>
    <property type="match status" value="2"/>
</dbReference>
<keyword evidence="1" id="KW-1185">Reference proteome</keyword>
<dbReference type="PANTHER" id="PTHR43563:SF1">
    <property type="entry name" value="AMINE OXIDASE [FLAVIN-CONTAINING] B"/>
    <property type="match status" value="1"/>
</dbReference>
<name>A0ABM1MJB9_NICVS</name>
<proteinExistence type="predicted"/>
<sequence length="227" mass="26199">MELCNRLADLLGANAFLFNEKVIAVNSKHHCVILQTSSKVFKCSYVIMTQSPEDLLRVRFTPELEKERDDLLRGMQRTQLKTFVISSENKKNFRRIYNDSARLIRSCRDCFLGSSFTIDEYSVLKSLKPYLDTFTCHFSWSSHLQLHPRFVPDLGCMVNFDEIRKPFRRTYFAGSETAISFYGMAEGSARSGFRAGFEQKTRSGGTVQKRIPLQLLRLSEDGADRHR</sequence>
<dbReference type="Proteomes" id="UP000695000">
    <property type="component" value="Unplaced"/>
</dbReference>
<dbReference type="SUPFAM" id="SSF51905">
    <property type="entry name" value="FAD/NAD(P)-binding domain"/>
    <property type="match status" value="1"/>
</dbReference>
<evidence type="ECO:0000313" key="2">
    <source>
        <dbReference type="RefSeq" id="XP_017774669.1"/>
    </source>
</evidence>
<dbReference type="InterPro" id="IPR036188">
    <property type="entry name" value="FAD/NAD-bd_sf"/>
</dbReference>
<evidence type="ECO:0000313" key="1">
    <source>
        <dbReference type="Proteomes" id="UP000695000"/>
    </source>
</evidence>
<dbReference type="GeneID" id="108561310"/>
<dbReference type="PANTHER" id="PTHR43563">
    <property type="entry name" value="AMINE OXIDASE"/>
    <property type="match status" value="1"/>
</dbReference>
<organism evidence="1 2">
    <name type="scientific">Nicrophorus vespilloides</name>
    <name type="common">Boreal carrion beetle</name>
    <dbReference type="NCBI Taxonomy" id="110193"/>
    <lineage>
        <taxon>Eukaryota</taxon>
        <taxon>Metazoa</taxon>
        <taxon>Ecdysozoa</taxon>
        <taxon>Arthropoda</taxon>
        <taxon>Hexapoda</taxon>
        <taxon>Insecta</taxon>
        <taxon>Pterygota</taxon>
        <taxon>Neoptera</taxon>
        <taxon>Endopterygota</taxon>
        <taxon>Coleoptera</taxon>
        <taxon>Polyphaga</taxon>
        <taxon>Staphyliniformia</taxon>
        <taxon>Silphidae</taxon>
        <taxon>Nicrophorinae</taxon>
        <taxon>Nicrophorus</taxon>
    </lineage>
</organism>